<evidence type="ECO:0000259" key="6">
    <source>
        <dbReference type="PROSITE" id="PS50262"/>
    </source>
</evidence>
<dbReference type="GO" id="GO:0004930">
    <property type="term" value="F:G protein-coupled receptor activity"/>
    <property type="evidence" value="ECO:0007669"/>
    <property type="project" value="InterPro"/>
</dbReference>
<evidence type="ECO:0000256" key="1">
    <source>
        <dbReference type="ARBA" id="ARBA00004370"/>
    </source>
</evidence>
<dbReference type="SUPFAM" id="SSF81321">
    <property type="entry name" value="Family A G protein-coupled receptor-like"/>
    <property type="match status" value="1"/>
</dbReference>
<dbReference type="GO" id="GO:0016020">
    <property type="term" value="C:membrane"/>
    <property type="evidence" value="ECO:0007669"/>
    <property type="project" value="UniProtKB-SubCell"/>
</dbReference>
<evidence type="ECO:0000256" key="3">
    <source>
        <dbReference type="ARBA" id="ARBA00022989"/>
    </source>
</evidence>
<gene>
    <name evidence="7" type="primary">Acey_s0285.g1353</name>
    <name evidence="7" type="ORF">Y032_0285g1353</name>
</gene>
<feature type="transmembrane region" description="Helical" evidence="5">
    <location>
        <begin position="88"/>
        <end position="114"/>
    </location>
</feature>
<keyword evidence="8" id="KW-1185">Reference proteome</keyword>
<name>A0A016S715_9BILA</name>
<evidence type="ECO:0000256" key="5">
    <source>
        <dbReference type="SAM" id="Phobius"/>
    </source>
</evidence>
<dbReference type="InterPro" id="IPR019424">
    <property type="entry name" value="7TM_GPCR_Srsx"/>
</dbReference>
<dbReference type="InterPro" id="IPR017452">
    <property type="entry name" value="GPCR_Rhodpsn_7TM"/>
</dbReference>
<evidence type="ECO:0000313" key="7">
    <source>
        <dbReference type="EMBL" id="EYB86122.1"/>
    </source>
</evidence>
<feature type="transmembrane region" description="Helical" evidence="5">
    <location>
        <begin position="167"/>
        <end position="188"/>
    </location>
</feature>
<keyword evidence="3 5" id="KW-1133">Transmembrane helix</keyword>
<keyword evidence="2 5" id="KW-0812">Transmembrane</keyword>
<dbReference type="InterPro" id="IPR047130">
    <property type="entry name" value="7TM_GPCR_Srsx_nematod"/>
</dbReference>
<evidence type="ECO:0000313" key="8">
    <source>
        <dbReference type="Proteomes" id="UP000024635"/>
    </source>
</evidence>
<comment type="subcellular location">
    <subcellularLocation>
        <location evidence="1">Membrane</location>
    </subcellularLocation>
</comment>
<organism evidence="7 8">
    <name type="scientific">Ancylostoma ceylanicum</name>
    <dbReference type="NCBI Taxonomy" id="53326"/>
    <lineage>
        <taxon>Eukaryota</taxon>
        <taxon>Metazoa</taxon>
        <taxon>Ecdysozoa</taxon>
        <taxon>Nematoda</taxon>
        <taxon>Chromadorea</taxon>
        <taxon>Rhabditida</taxon>
        <taxon>Rhabditina</taxon>
        <taxon>Rhabditomorpha</taxon>
        <taxon>Strongyloidea</taxon>
        <taxon>Ancylostomatidae</taxon>
        <taxon>Ancylostomatinae</taxon>
        <taxon>Ancylostoma</taxon>
    </lineage>
</organism>
<protein>
    <recommendedName>
        <fullName evidence="6">G-protein coupled receptors family 1 profile domain-containing protein</fullName>
    </recommendedName>
</protein>
<dbReference type="EMBL" id="JARK01001621">
    <property type="protein sequence ID" value="EYB86122.1"/>
    <property type="molecule type" value="Genomic_DNA"/>
</dbReference>
<evidence type="ECO:0000256" key="2">
    <source>
        <dbReference type="ARBA" id="ARBA00022692"/>
    </source>
</evidence>
<comment type="caution">
    <text evidence="7">The sequence shown here is derived from an EMBL/GenBank/DDBJ whole genome shotgun (WGS) entry which is preliminary data.</text>
</comment>
<dbReference type="Proteomes" id="UP000024635">
    <property type="component" value="Unassembled WGS sequence"/>
</dbReference>
<accession>A0A016S715</accession>
<sequence length="241" mass="27639">MCFSLIFVYIFVHCMQTGLLATIAVDLLISIALPILHRVSRHHVYVLLISIPSLLYGLLTVVFGFIVTDDEPINMCNPPSALVEKVKNPWYFVALAAGAVTVLSYVLAYVTLLYNHKRHANQPQDLARKSMRTLSIILLIFLFTRYTTTIGANVLNMANVNADAVALYQNYSVFMAMLCYSQNFYVTFWRSTEYRKYLWHQHMRLHNFLFGRCCPFTSTTRNVFSIPHTHCKSDHTSLTPI</sequence>
<dbReference type="PANTHER" id="PTHR23360">
    <property type="entry name" value="G-PROTEIN COUPLED RECEPTORS FAMILY 1 PROFILE DOMAIN-CONTAINING PROTEIN-RELATED"/>
    <property type="match status" value="1"/>
</dbReference>
<keyword evidence="4 5" id="KW-0472">Membrane</keyword>
<dbReference type="PROSITE" id="PS50262">
    <property type="entry name" value="G_PROTEIN_RECEP_F1_2"/>
    <property type="match status" value="1"/>
</dbReference>
<dbReference type="Gene3D" id="1.20.1070.10">
    <property type="entry name" value="Rhodopsin 7-helix transmembrane proteins"/>
    <property type="match status" value="1"/>
</dbReference>
<dbReference type="InterPro" id="IPR000276">
    <property type="entry name" value="GPCR_Rhodpsn"/>
</dbReference>
<evidence type="ECO:0000256" key="4">
    <source>
        <dbReference type="ARBA" id="ARBA00023136"/>
    </source>
</evidence>
<dbReference type="Pfam" id="PF10320">
    <property type="entry name" value="7TM_GPCR_Srsx"/>
    <property type="match status" value="1"/>
</dbReference>
<feature type="transmembrane region" description="Helical" evidence="5">
    <location>
        <begin position="45"/>
        <end position="68"/>
    </location>
</feature>
<reference evidence="8" key="1">
    <citation type="journal article" date="2015" name="Nat. Genet.">
        <title>The genome and transcriptome of the zoonotic hookworm Ancylostoma ceylanicum identify infection-specific gene families.</title>
        <authorList>
            <person name="Schwarz E.M."/>
            <person name="Hu Y."/>
            <person name="Antoshechkin I."/>
            <person name="Miller M.M."/>
            <person name="Sternberg P.W."/>
            <person name="Aroian R.V."/>
        </authorList>
    </citation>
    <scope>NUCLEOTIDE SEQUENCE</scope>
    <source>
        <strain evidence="8">HY135</strain>
    </source>
</reference>
<dbReference type="AlphaFoldDB" id="A0A016S715"/>
<feature type="domain" description="G-protein coupled receptors family 1 profile" evidence="6">
    <location>
        <begin position="1"/>
        <end position="187"/>
    </location>
</feature>
<feature type="transmembrane region" description="Helical" evidence="5">
    <location>
        <begin position="6"/>
        <end position="33"/>
    </location>
</feature>
<proteinExistence type="predicted"/>
<dbReference type="SMART" id="SM01381">
    <property type="entry name" value="7TM_GPCR_Srsx"/>
    <property type="match status" value="1"/>
</dbReference>
<dbReference type="PANTHER" id="PTHR23360:SF67">
    <property type="entry name" value="G-PROTEIN COUPLED RECEPTORS FAMILY 1 PROFILE DOMAIN-CONTAINING PROTEIN"/>
    <property type="match status" value="1"/>
</dbReference>
<feature type="transmembrane region" description="Helical" evidence="5">
    <location>
        <begin position="134"/>
        <end position="155"/>
    </location>
</feature>
<dbReference type="OrthoDB" id="5864908at2759"/>